<sequence length="180" mass="20381">MAKSLRSKVKRTYRGLKRKVIERKEDERLDKLARKQHAIAGFAQDVDAELPSNAQAAVYKHGGFVPRTNYVPNHARPALNRVHGPRAGVDDAHLEEMAVAALEQASMATRKEKRVKDVAMAVGDDGDEDVLMEVEGVWKSSKKGTKKEYRKKREKLVGVHPSVIRKSSRHPKNKARRIKW</sequence>
<protein>
    <recommendedName>
        <fullName evidence="2">DUF2423 domain-containing protein</fullName>
    </recommendedName>
</protein>
<name>A0A5J4Z4W8_PORPP</name>
<dbReference type="Pfam" id="PF10338">
    <property type="entry name" value="YBL028C_N"/>
    <property type="match status" value="1"/>
</dbReference>
<evidence type="ECO:0000259" key="2">
    <source>
        <dbReference type="Pfam" id="PF10338"/>
    </source>
</evidence>
<feature type="domain" description="DUF2423" evidence="2">
    <location>
        <begin position="1"/>
        <end position="38"/>
    </location>
</feature>
<dbReference type="AlphaFoldDB" id="A0A5J4Z4W8"/>
<evidence type="ECO:0000313" key="3">
    <source>
        <dbReference type="EMBL" id="KAA8498365.1"/>
    </source>
</evidence>
<keyword evidence="4" id="KW-1185">Reference proteome</keyword>
<reference evidence="4" key="1">
    <citation type="journal article" date="2019" name="Nat. Commun.">
        <title>Expansion of phycobilisome linker gene families in mesophilic red algae.</title>
        <authorList>
            <person name="Lee J."/>
            <person name="Kim D."/>
            <person name="Bhattacharya D."/>
            <person name="Yoon H.S."/>
        </authorList>
    </citation>
    <scope>NUCLEOTIDE SEQUENCE [LARGE SCALE GENOMIC DNA]</scope>
    <source>
        <strain evidence="4">CCMP 1328</strain>
    </source>
</reference>
<feature type="region of interest" description="Disordered" evidence="1">
    <location>
        <begin position="161"/>
        <end position="180"/>
    </location>
</feature>
<accession>A0A5J4Z4W8</accession>
<comment type="caution">
    <text evidence="3">The sequence shown here is derived from an EMBL/GenBank/DDBJ whole genome shotgun (WGS) entry which is preliminary data.</text>
</comment>
<dbReference type="InterPro" id="IPR019434">
    <property type="entry name" value="DUF2423"/>
</dbReference>
<organism evidence="3 4">
    <name type="scientific">Porphyridium purpureum</name>
    <name type="common">Red alga</name>
    <name type="synonym">Porphyridium cruentum</name>
    <dbReference type="NCBI Taxonomy" id="35688"/>
    <lineage>
        <taxon>Eukaryota</taxon>
        <taxon>Rhodophyta</taxon>
        <taxon>Bangiophyceae</taxon>
        <taxon>Porphyridiales</taxon>
        <taxon>Porphyridiaceae</taxon>
        <taxon>Porphyridium</taxon>
    </lineage>
</organism>
<dbReference type="EMBL" id="VRMN01000001">
    <property type="protein sequence ID" value="KAA8498365.1"/>
    <property type="molecule type" value="Genomic_DNA"/>
</dbReference>
<evidence type="ECO:0000313" key="4">
    <source>
        <dbReference type="Proteomes" id="UP000324585"/>
    </source>
</evidence>
<dbReference type="OrthoDB" id="10641922at2759"/>
<gene>
    <name evidence="3" type="ORF">FVE85_5950</name>
</gene>
<evidence type="ECO:0000256" key="1">
    <source>
        <dbReference type="SAM" id="MobiDB-lite"/>
    </source>
</evidence>
<dbReference type="Proteomes" id="UP000324585">
    <property type="component" value="Unassembled WGS sequence"/>
</dbReference>
<proteinExistence type="predicted"/>
<feature type="compositionally biased region" description="Basic residues" evidence="1">
    <location>
        <begin position="166"/>
        <end position="180"/>
    </location>
</feature>